<proteinExistence type="predicted"/>
<evidence type="ECO:0000313" key="1">
    <source>
        <dbReference type="EMBL" id="SMO69643.1"/>
    </source>
</evidence>
<dbReference type="EMBL" id="FXTN01000005">
    <property type="protein sequence ID" value="SMO69643.1"/>
    <property type="molecule type" value="Genomic_DNA"/>
</dbReference>
<protein>
    <submittedName>
        <fullName evidence="1">Uncharacterized protein</fullName>
    </submittedName>
</protein>
<dbReference type="AlphaFoldDB" id="A0A521DDA3"/>
<accession>A0A521DDA3</accession>
<name>A0A521DDA3_9SPHI</name>
<organism evidence="1 2">
    <name type="scientific">Pedobacter westerhofensis</name>
    <dbReference type="NCBI Taxonomy" id="425512"/>
    <lineage>
        <taxon>Bacteria</taxon>
        <taxon>Pseudomonadati</taxon>
        <taxon>Bacteroidota</taxon>
        <taxon>Sphingobacteriia</taxon>
        <taxon>Sphingobacteriales</taxon>
        <taxon>Sphingobacteriaceae</taxon>
        <taxon>Pedobacter</taxon>
    </lineage>
</organism>
<reference evidence="1 2" key="1">
    <citation type="submission" date="2017-05" db="EMBL/GenBank/DDBJ databases">
        <authorList>
            <person name="Varghese N."/>
            <person name="Submissions S."/>
        </authorList>
    </citation>
    <scope>NUCLEOTIDE SEQUENCE [LARGE SCALE GENOMIC DNA]</scope>
    <source>
        <strain evidence="1 2">DSM 19036</strain>
    </source>
</reference>
<sequence>MQLKPVLTYMLVNQSDLFFFARLVIRRKLHDDVRTELSVVYLKYHC</sequence>
<evidence type="ECO:0000313" key="2">
    <source>
        <dbReference type="Proteomes" id="UP000320300"/>
    </source>
</evidence>
<keyword evidence="2" id="KW-1185">Reference proteome</keyword>
<dbReference type="Proteomes" id="UP000320300">
    <property type="component" value="Unassembled WGS sequence"/>
</dbReference>
<gene>
    <name evidence="1" type="ORF">SAMN06265348_105261</name>
</gene>